<dbReference type="Proteomes" id="UP000499080">
    <property type="component" value="Unassembled WGS sequence"/>
</dbReference>
<evidence type="ECO:0000313" key="2">
    <source>
        <dbReference type="Proteomes" id="UP000499080"/>
    </source>
</evidence>
<comment type="caution">
    <text evidence="1">The sequence shown here is derived from an EMBL/GenBank/DDBJ whole genome shotgun (WGS) entry which is preliminary data.</text>
</comment>
<name>A0A4Y2INT7_ARAVE</name>
<accession>A0A4Y2INT7</accession>
<dbReference type="OrthoDB" id="4327074at2759"/>
<reference evidence="1 2" key="1">
    <citation type="journal article" date="2019" name="Sci. Rep.">
        <title>Orb-weaving spider Araneus ventricosus genome elucidates the spidroin gene catalogue.</title>
        <authorList>
            <person name="Kono N."/>
            <person name="Nakamura H."/>
            <person name="Ohtoshi R."/>
            <person name="Moran D.A.P."/>
            <person name="Shinohara A."/>
            <person name="Yoshida Y."/>
            <person name="Fujiwara M."/>
            <person name="Mori M."/>
            <person name="Tomita M."/>
            <person name="Arakawa K."/>
        </authorList>
    </citation>
    <scope>NUCLEOTIDE SEQUENCE [LARGE SCALE GENOMIC DNA]</scope>
</reference>
<evidence type="ECO:0000313" key="1">
    <source>
        <dbReference type="EMBL" id="GBM79304.1"/>
    </source>
</evidence>
<organism evidence="1 2">
    <name type="scientific">Araneus ventricosus</name>
    <name type="common">Orbweaver spider</name>
    <name type="synonym">Epeira ventricosa</name>
    <dbReference type="NCBI Taxonomy" id="182803"/>
    <lineage>
        <taxon>Eukaryota</taxon>
        <taxon>Metazoa</taxon>
        <taxon>Ecdysozoa</taxon>
        <taxon>Arthropoda</taxon>
        <taxon>Chelicerata</taxon>
        <taxon>Arachnida</taxon>
        <taxon>Araneae</taxon>
        <taxon>Araneomorphae</taxon>
        <taxon>Entelegynae</taxon>
        <taxon>Araneoidea</taxon>
        <taxon>Araneidae</taxon>
        <taxon>Araneus</taxon>
    </lineage>
</organism>
<evidence type="ECO:0008006" key="3">
    <source>
        <dbReference type="Google" id="ProtNLM"/>
    </source>
</evidence>
<dbReference type="AlphaFoldDB" id="A0A4Y2INT7"/>
<dbReference type="EMBL" id="BGPR01002815">
    <property type="protein sequence ID" value="GBM79304.1"/>
    <property type="molecule type" value="Genomic_DNA"/>
</dbReference>
<sequence>MQQSSNDNEMSGPDWFTTFVKRHLRQSIQKSEATIQARVSSFNPTNVSNFFSNLQTILNRINLESADIWNIDETGITTVQTPDRIIACKGFQQIGRITLAEIGSLVTLAISVSASGNSIPAFFIFPRVYFRD</sequence>
<keyword evidence="2" id="KW-1185">Reference proteome</keyword>
<protein>
    <recommendedName>
        <fullName evidence="3">HTH CENPB-type domain-containing protein</fullName>
    </recommendedName>
</protein>
<gene>
    <name evidence="1" type="ORF">AVEN_92057_1</name>
</gene>
<proteinExistence type="predicted"/>